<evidence type="ECO:0000313" key="2">
    <source>
        <dbReference type="Proteomes" id="UP000824881"/>
    </source>
</evidence>
<dbReference type="EMBL" id="WQMT02000006">
    <property type="protein sequence ID" value="KAG9221936.1"/>
    <property type="molecule type" value="Genomic_DNA"/>
</dbReference>
<reference evidence="1 2" key="1">
    <citation type="journal article" date="2021" name="Appl. Environ. Microbiol.">
        <title>Genetic linkage and physical mapping for an oyster mushroom Pleurotus cornucopiae and QTL analysis for the trait cap color.</title>
        <authorList>
            <person name="Zhang Y."/>
            <person name="Gao W."/>
            <person name="Sonnenberg A."/>
            <person name="Chen Q."/>
            <person name="Zhang J."/>
            <person name="Huang C."/>
        </authorList>
    </citation>
    <scope>NUCLEOTIDE SEQUENCE [LARGE SCALE GENOMIC DNA]</scope>
    <source>
        <strain evidence="1">CCMSSC00406</strain>
    </source>
</reference>
<sequence length="605" mass="68335">MLPPIPARPTGDAWPFSLLQAYEQIDNVCSAASHMLRQEAEANRLRYHAETLITEAVPLLLVIEENSEQEGIPSSWLHALTTAVGVLIAELEQAYKTASKHEDSNVFIPQPVTLLPSGDNTTGGRPRKEIDPDFLRNALQGGRTISIAKLARLLGVSHQTLYSRLHEYGIDHQFSQLTNNELDNLVHQFREARPASGLRYLPGFLAEQGLRVQRQRTLDALRRVDGIGQKVRQQTSIQRRSYQVSRPNALWHVDGHHKLIHWGIVIMGFVDGYSQTVVGLRASDNNQADTALEVFIQAMGKYGQPSRVRGDRGRENKGIAVCMILLKGANRGSFIWGVSTRNTWAERMWVEIGTQFGHQWRAFFQHLKDLHQLDRFNPYHIWLLHALFLEDINTDCCRFQAEWNSHPLSRHGHDSSPNDLHLMGRLEHGEYHDDCAGVTPEEMTSAYGVEVPDGDTLAAPATYNTGEEEEEEEEEDLAGAGDGEEDEEDMWREFEEILGQEYAANFLPKRVEPPKAISPFTQPGDAIFAETLARVHEAAFLPGGFSIRPTEWAANGYPAFEMLRVGKRTTKQTRVALPPSIWQRKAELWVQGLHTMQTMMYSLDN</sequence>
<protein>
    <submittedName>
        <fullName evidence="1">Uncharacterized protein</fullName>
    </submittedName>
</protein>
<evidence type="ECO:0000313" key="1">
    <source>
        <dbReference type="EMBL" id="KAG9221936.1"/>
    </source>
</evidence>
<comment type="caution">
    <text evidence="1">The sequence shown here is derived from an EMBL/GenBank/DDBJ whole genome shotgun (WGS) entry which is preliminary data.</text>
</comment>
<accession>A0ACB7IVQ7</accession>
<organism evidence="1 2">
    <name type="scientific">Pleurotus cornucopiae</name>
    <name type="common">Cornucopia mushroom</name>
    <dbReference type="NCBI Taxonomy" id="5321"/>
    <lineage>
        <taxon>Eukaryota</taxon>
        <taxon>Fungi</taxon>
        <taxon>Dikarya</taxon>
        <taxon>Basidiomycota</taxon>
        <taxon>Agaricomycotina</taxon>
        <taxon>Agaricomycetes</taxon>
        <taxon>Agaricomycetidae</taxon>
        <taxon>Agaricales</taxon>
        <taxon>Pleurotineae</taxon>
        <taxon>Pleurotaceae</taxon>
        <taxon>Pleurotus</taxon>
    </lineage>
</organism>
<name>A0ACB7IVQ7_PLECO</name>
<proteinExistence type="predicted"/>
<dbReference type="Proteomes" id="UP000824881">
    <property type="component" value="Unassembled WGS sequence"/>
</dbReference>
<keyword evidence="2" id="KW-1185">Reference proteome</keyword>
<gene>
    <name evidence="1" type="ORF">CCMSSC00406_0010262</name>
</gene>